<dbReference type="PANTHER" id="PTHR24305">
    <property type="entry name" value="CYTOCHROME P450"/>
    <property type="match status" value="1"/>
</dbReference>
<dbReference type="PRINTS" id="PR00463">
    <property type="entry name" value="EP450I"/>
</dbReference>
<evidence type="ECO:0000256" key="3">
    <source>
        <dbReference type="ARBA" id="ARBA00022617"/>
    </source>
</evidence>
<dbReference type="GO" id="GO:0020037">
    <property type="term" value="F:heme binding"/>
    <property type="evidence" value="ECO:0007669"/>
    <property type="project" value="InterPro"/>
</dbReference>
<dbReference type="EMBL" id="WOWK01000073">
    <property type="protein sequence ID" value="KAF0321295.1"/>
    <property type="molecule type" value="Genomic_DNA"/>
</dbReference>
<keyword evidence="3 6" id="KW-0349">Heme</keyword>
<feature type="binding site" description="axial binding residue" evidence="6">
    <location>
        <position position="515"/>
    </location>
    <ligand>
        <name>heme</name>
        <dbReference type="ChEBI" id="CHEBI:30413"/>
    </ligand>
    <ligandPart>
        <name>Fe</name>
        <dbReference type="ChEBI" id="CHEBI:18248"/>
    </ligandPart>
</feature>
<sequence>MTYTLAETTGVLTAAVVGCVSLLLLLYRWALPKPLPGIPFNKDAAKSILGDAAELQRLQAQGKRPRAWFLQQYTKHKSPLVQAFVAPLSQPMLLLSDFREAQHILLRRNKEFDHGERNLAAFRGVLGNHHIGMRTRDAQFKANRELVKDLMTPNFLNTVSAPAIYSNTLRLIELWKLKAKKAGGLPFQADKDINMATFDIIKEVALGEGDSENTTEAYIKIIHETDAAKPNTSGEVEFPEQPPDEDLVSHHAHQEAVGASLTAPSPWLYHVINNRRRHMKEAYVIRQRMLETQVSLAVKRLEGGQPVRSALDYMIQREMNAAKKAGRSPTFDTSQLRDELYGYIGAGHETTSTSFQWAIKHLTAHQDVQQKLRQALRSAFAESAAQSRQPSVSEITKVDVPYLEAVMEESLRLSGPIMGVVRQAQVETTILGHRVPKGTEVFMPLCGPGITQAPIEVDESLRSETSRSRPNVRGSWKVNPESFIPERWLKRGSNGDEFDPQAGPFMSFSNGVRGCFGRRLAYIEFRILVVLTIWNLELCQVPEDLQTFDAVDSFMTKPAKCYVNVSEAEN</sequence>
<comment type="cofactor">
    <cofactor evidence="1 6">
        <name>heme</name>
        <dbReference type="ChEBI" id="CHEBI:30413"/>
    </cofactor>
</comment>
<dbReference type="PANTHER" id="PTHR24305:SF232">
    <property type="entry name" value="P450, PUTATIVE (EUROFUNG)-RELATED"/>
    <property type="match status" value="1"/>
</dbReference>
<evidence type="ECO:0000256" key="5">
    <source>
        <dbReference type="ARBA" id="ARBA00023004"/>
    </source>
</evidence>
<gene>
    <name evidence="9" type="ORF">GQ607_011498</name>
</gene>
<dbReference type="AlphaFoldDB" id="A0A8H3ZRS0"/>
<dbReference type="Proteomes" id="UP000434172">
    <property type="component" value="Unassembled WGS sequence"/>
</dbReference>
<dbReference type="SUPFAM" id="SSF48264">
    <property type="entry name" value="Cytochrome P450"/>
    <property type="match status" value="1"/>
</dbReference>
<dbReference type="InterPro" id="IPR002401">
    <property type="entry name" value="Cyt_P450_E_grp-I"/>
</dbReference>
<comment type="caution">
    <text evidence="9">The sequence shown here is derived from an EMBL/GenBank/DDBJ whole genome shotgun (WGS) entry which is preliminary data.</text>
</comment>
<dbReference type="InterPro" id="IPR036396">
    <property type="entry name" value="Cyt_P450_sf"/>
</dbReference>
<dbReference type="Gene3D" id="1.10.630.10">
    <property type="entry name" value="Cytochrome P450"/>
    <property type="match status" value="1"/>
</dbReference>
<evidence type="ECO:0000256" key="2">
    <source>
        <dbReference type="ARBA" id="ARBA00010617"/>
    </source>
</evidence>
<dbReference type="GO" id="GO:0004497">
    <property type="term" value="F:monooxygenase activity"/>
    <property type="evidence" value="ECO:0007669"/>
    <property type="project" value="UniProtKB-KW"/>
</dbReference>
<dbReference type="InterPro" id="IPR050121">
    <property type="entry name" value="Cytochrome_P450_monoxygenase"/>
</dbReference>
<evidence type="ECO:0000256" key="6">
    <source>
        <dbReference type="PIRSR" id="PIRSR602401-1"/>
    </source>
</evidence>
<name>A0A8H3ZRS0_9PEZI</name>
<keyword evidence="8" id="KW-0812">Transmembrane</keyword>
<dbReference type="GO" id="GO:0016705">
    <property type="term" value="F:oxidoreductase activity, acting on paired donors, with incorporation or reduction of molecular oxygen"/>
    <property type="evidence" value="ECO:0007669"/>
    <property type="project" value="InterPro"/>
</dbReference>
<dbReference type="InterPro" id="IPR017972">
    <property type="entry name" value="Cyt_P450_CS"/>
</dbReference>
<keyword evidence="10" id="KW-1185">Reference proteome</keyword>
<comment type="similarity">
    <text evidence="2 7">Belongs to the cytochrome P450 family.</text>
</comment>
<evidence type="ECO:0000256" key="1">
    <source>
        <dbReference type="ARBA" id="ARBA00001971"/>
    </source>
</evidence>
<keyword evidence="4 6" id="KW-0479">Metal-binding</keyword>
<reference evidence="9 10" key="1">
    <citation type="submission" date="2019-12" db="EMBL/GenBank/DDBJ databases">
        <title>A genome sequence resource for the geographically widespread anthracnose pathogen Colletotrichum asianum.</title>
        <authorList>
            <person name="Meng Y."/>
        </authorList>
    </citation>
    <scope>NUCLEOTIDE SEQUENCE [LARGE SCALE GENOMIC DNA]</scope>
    <source>
        <strain evidence="9 10">ICMP 18580</strain>
    </source>
</reference>
<evidence type="ECO:0000313" key="10">
    <source>
        <dbReference type="Proteomes" id="UP000434172"/>
    </source>
</evidence>
<keyword evidence="8" id="KW-1133">Transmembrane helix</keyword>
<organism evidence="9 10">
    <name type="scientific">Colletotrichum asianum</name>
    <dbReference type="NCBI Taxonomy" id="702518"/>
    <lineage>
        <taxon>Eukaryota</taxon>
        <taxon>Fungi</taxon>
        <taxon>Dikarya</taxon>
        <taxon>Ascomycota</taxon>
        <taxon>Pezizomycotina</taxon>
        <taxon>Sordariomycetes</taxon>
        <taxon>Hypocreomycetidae</taxon>
        <taxon>Glomerellales</taxon>
        <taxon>Glomerellaceae</taxon>
        <taxon>Colletotrichum</taxon>
        <taxon>Colletotrichum gloeosporioides species complex</taxon>
    </lineage>
</organism>
<dbReference type="PRINTS" id="PR00385">
    <property type="entry name" value="P450"/>
</dbReference>
<keyword evidence="7 9" id="KW-0503">Monooxygenase</keyword>
<accession>A0A8H3ZRS0</accession>
<evidence type="ECO:0000256" key="8">
    <source>
        <dbReference type="SAM" id="Phobius"/>
    </source>
</evidence>
<dbReference type="OrthoDB" id="1470350at2759"/>
<dbReference type="InterPro" id="IPR001128">
    <property type="entry name" value="Cyt_P450"/>
</dbReference>
<evidence type="ECO:0000313" key="9">
    <source>
        <dbReference type="EMBL" id="KAF0321295.1"/>
    </source>
</evidence>
<keyword evidence="8" id="KW-0472">Membrane</keyword>
<keyword evidence="5 6" id="KW-0408">Iron</keyword>
<dbReference type="Pfam" id="PF00067">
    <property type="entry name" value="p450"/>
    <property type="match status" value="2"/>
</dbReference>
<dbReference type="PROSITE" id="PS00086">
    <property type="entry name" value="CYTOCHROME_P450"/>
    <property type="match status" value="1"/>
</dbReference>
<evidence type="ECO:0000256" key="4">
    <source>
        <dbReference type="ARBA" id="ARBA00022723"/>
    </source>
</evidence>
<proteinExistence type="inferred from homology"/>
<keyword evidence="7" id="KW-0560">Oxidoreductase</keyword>
<evidence type="ECO:0000256" key="7">
    <source>
        <dbReference type="RuleBase" id="RU000461"/>
    </source>
</evidence>
<protein>
    <submittedName>
        <fullName evidence="9">Cytochrome p450 monooxygenase</fullName>
    </submittedName>
</protein>
<feature type="transmembrane region" description="Helical" evidence="8">
    <location>
        <begin position="12"/>
        <end position="31"/>
    </location>
</feature>
<dbReference type="GO" id="GO:0005506">
    <property type="term" value="F:iron ion binding"/>
    <property type="evidence" value="ECO:0007669"/>
    <property type="project" value="InterPro"/>
</dbReference>